<protein>
    <recommendedName>
        <fullName evidence="3">Tautomerase</fullName>
    </recommendedName>
</protein>
<dbReference type="InterPro" id="IPR014347">
    <property type="entry name" value="Tautomerase/MIF_sf"/>
</dbReference>
<dbReference type="EMBL" id="BAYX01000006">
    <property type="protein sequence ID" value="GAJ93587.1"/>
    <property type="molecule type" value="Genomic_DNA"/>
</dbReference>
<dbReference type="Gene3D" id="3.30.429.10">
    <property type="entry name" value="Macrophage Migration Inhibitory Factor"/>
    <property type="match status" value="1"/>
</dbReference>
<gene>
    <name evidence="1" type="ORF">RRH01S_06_02080</name>
</gene>
<sequence length="112" mass="12516">MPAVRIETRRGWIGDRRPDILEAVQRALLAGLEVPSDDCCTSLIEYDADAIIVPPGNGPAYLVIEIKLFSGRPLDAKRRLYAAMVNELSAFSFQHSAFRPETSKPFSLRLTR</sequence>
<name>A0AA87Q434_RHIRH</name>
<dbReference type="AlphaFoldDB" id="A0AA87Q434"/>
<organism evidence="1 2">
    <name type="scientific">Rhizobium rhizogenes NBRC 13257</name>
    <dbReference type="NCBI Taxonomy" id="1220581"/>
    <lineage>
        <taxon>Bacteria</taxon>
        <taxon>Pseudomonadati</taxon>
        <taxon>Pseudomonadota</taxon>
        <taxon>Alphaproteobacteria</taxon>
        <taxon>Hyphomicrobiales</taxon>
        <taxon>Rhizobiaceae</taxon>
        <taxon>Rhizobium/Agrobacterium group</taxon>
        <taxon>Rhizobium</taxon>
    </lineage>
</organism>
<dbReference type="RefSeq" id="WP_234711703.1">
    <property type="nucleotide sequence ID" value="NZ_BAYX01000006.1"/>
</dbReference>
<dbReference type="Proteomes" id="UP000026941">
    <property type="component" value="Unassembled WGS sequence"/>
</dbReference>
<dbReference type="SUPFAM" id="SSF55331">
    <property type="entry name" value="Tautomerase/MIF"/>
    <property type="match status" value="1"/>
</dbReference>
<comment type="caution">
    <text evidence="1">The sequence shown here is derived from an EMBL/GenBank/DDBJ whole genome shotgun (WGS) entry which is preliminary data.</text>
</comment>
<evidence type="ECO:0008006" key="3">
    <source>
        <dbReference type="Google" id="ProtNLM"/>
    </source>
</evidence>
<evidence type="ECO:0000313" key="1">
    <source>
        <dbReference type="EMBL" id="GAJ93587.1"/>
    </source>
</evidence>
<accession>A0AA87Q434</accession>
<proteinExistence type="predicted"/>
<reference evidence="1 2" key="1">
    <citation type="submission" date="2014-05" db="EMBL/GenBank/DDBJ databases">
        <title>Whole genome shotgun sequence of Rhizobium rhizogenes NBRC 13257.</title>
        <authorList>
            <person name="Katano-Makiyama Y."/>
            <person name="Hosoyama A."/>
            <person name="Hashimoto M."/>
            <person name="Hosoyama Y."/>
            <person name="Noguchi M."/>
            <person name="Tsuchikane K."/>
            <person name="Kimura A."/>
            <person name="Ohji S."/>
            <person name="Ichikawa N."/>
            <person name="Yamazoe A."/>
            <person name="Fujita N."/>
        </authorList>
    </citation>
    <scope>NUCLEOTIDE SEQUENCE [LARGE SCALE GENOMIC DNA]</scope>
    <source>
        <strain evidence="1 2">NBRC 13257</strain>
    </source>
</reference>
<evidence type="ECO:0000313" key="2">
    <source>
        <dbReference type="Proteomes" id="UP000026941"/>
    </source>
</evidence>